<evidence type="ECO:0000313" key="3">
    <source>
        <dbReference type="Proteomes" id="UP000778951"/>
    </source>
</evidence>
<dbReference type="EMBL" id="JAATLM010000001">
    <property type="protein sequence ID" value="NIZ69636.1"/>
    <property type="molecule type" value="Genomic_DNA"/>
</dbReference>
<reference evidence="2" key="1">
    <citation type="submission" date="2020-03" db="EMBL/GenBank/DDBJ databases">
        <title>Spirochaetal bacteria isolated from arthropods constitute a novel genus Entomospira genus novum within the order Spirochaetales.</title>
        <authorList>
            <person name="Grana-Miraglia L."/>
            <person name="Sikutova S."/>
            <person name="Fingerle V."/>
            <person name="Sing A."/>
            <person name="Castillo-Ramirez S."/>
            <person name="Margos G."/>
            <person name="Rudolf I."/>
        </authorList>
    </citation>
    <scope>NUCLEOTIDE SEQUENCE</scope>
    <source>
        <strain evidence="2">BR149</strain>
    </source>
</reference>
<organism evidence="2 3">
    <name type="scientific">Entomospira culicis</name>
    <dbReference type="NCBI Taxonomy" id="2719989"/>
    <lineage>
        <taxon>Bacteria</taxon>
        <taxon>Pseudomonadati</taxon>
        <taxon>Spirochaetota</taxon>
        <taxon>Spirochaetia</taxon>
        <taxon>Spirochaetales</taxon>
        <taxon>Spirochaetaceae</taxon>
        <taxon>Entomospira</taxon>
    </lineage>
</organism>
<comment type="caution">
    <text evidence="2">The sequence shown here is derived from an EMBL/GenBank/DDBJ whole genome shotgun (WGS) entry which is preliminary data.</text>
</comment>
<evidence type="ECO:0000313" key="2">
    <source>
        <dbReference type="EMBL" id="NIZ69636.1"/>
    </source>
</evidence>
<proteinExistence type="predicted"/>
<dbReference type="RefSeq" id="WP_167695721.1">
    <property type="nucleotide sequence ID" value="NZ_CP118181.1"/>
</dbReference>
<gene>
    <name evidence="2" type="ORF">HCT48_05330</name>
</gene>
<dbReference type="AlphaFoldDB" id="A0A968KZS8"/>
<dbReference type="Pfam" id="PF20424">
    <property type="entry name" value="PilZN3"/>
    <property type="match status" value="1"/>
</dbReference>
<feature type="domain" description="PilZN3" evidence="1">
    <location>
        <begin position="14"/>
        <end position="86"/>
    </location>
</feature>
<sequence length="267" mass="30629">MDFIETEHQQLASQTKVYFTQEVIQALGIEGDVILRYHVYDFPVQLYSIQHDQMRVIIEAGNFFQKTVSSTSEREVRLHIYAHNKEFAADQESVTIGGMLVSVDERHIEKDGETHLLVEVLFTLDDTSLSLIQRVLTPIIRVMHEPQADQDPTLVLRDAHLRSDLFSLPHCALYLNQDDLGMRFFPVSFHKQGLTFLLKEDSVSREATATLVMVILEHHLSIRVAVEIHAIEEKGDGLVVCSAHFIDKPPIGYYLFLDKLRDSEDRE</sequence>
<dbReference type="InterPro" id="IPR046853">
    <property type="entry name" value="PilZN3"/>
</dbReference>
<evidence type="ECO:0000259" key="1">
    <source>
        <dbReference type="Pfam" id="PF20424"/>
    </source>
</evidence>
<protein>
    <recommendedName>
        <fullName evidence="1">PilZN3 domain-containing protein</fullName>
    </recommendedName>
</protein>
<dbReference type="Proteomes" id="UP000778951">
    <property type="component" value="Unassembled WGS sequence"/>
</dbReference>
<keyword evidence="3" id="KW-1185">Reference proteome</keyword>
<name>A0A968KZS8_9SPIO</name>
<accession>A0A968KZS8</accession>